<protein>
    <submittedName>
        <fullName evidence="2">Uncharacterized protein</fullName>
    </submittedName>
</protein>
<gene>
    <name evidence="2" type="ORF">MUO14_16610</name>
</gene>
<feature type="signal peptide" evidence="1">
    <location>
        <begin position="1"/>
        <end position="18"/>
    </location>
</feature>
<reference evidence="2 3" key="1">
    <citation type="submission" date="2022-04" db="EMBL/GenBank/DDBJ databases">
        <title>Halobacillus sp. isolated from saltern.</title>
        <authorList>
            <person name="Won M."/>
            <person name="Lee C.-M."/>
            <person name="Woen H.-Y."/>
            <person name="Kwon S.-W."/>
        </authorList>
    </citation>
    <scope>NUCLEOTIDE SEQUENCE [LARGE SCALE GENOMIC DNA]</scope>
    <source>
        <strain evidence="2 3">SSTM10-2</strain>
    </source>
</reference>
<keyword evidence="3" id="KW-1185">Reference proteome</keyword>
<keyword evidence="1" id="KW-0732">Signal</keyword>
<dbReference type="EMBL" id="CP095074">
    <property type="protein sequence ID" value="UOQ92105.1"/>
    <property type="molecule type" value="Genomic_DNA"/>
</dbReference>
<evidence type="ECO:0000256" key="1">
    <source>
        <dbReference type="SAM" id="SignalP"/>
    </source>
</evidence>
<dbReference type="RefSeq" id="WP_244751716.1">
    <property type="nucleotide sequence ID" value="NZ_CP095074.1"/>
</dbReference>
<name>A0ABY4GWK4_9BACI</name>
<dbReference type="PROSITE" id="PS51257">
    <property type="entry name" value="PROKAR_LIPOPROTEIN"/>
    <property type="match status" value="1"/>
</dbReference>
<evidence type="ECO:0000313" key="3">
    <source>
        <dbReference type="Proteomes" id="UP000831880"/>
    </source>
</evidence>
<dbReference type="Proteomes" id="UP000831880">
    <property type="component" value="Chromosome"/>
</dbReference>
<evidence type="ECO:0000313" key="2">
    <source>
        <dbReference type="EMBL" id="UOQ92105.1"/>
    </source>
</evidence>
<sequence length="111" mass="12772">MKKTILIALSMLFLAACGGNDGVKANENTVKTETGSANHENLKEFEEKSIWQKHINLETHSIQIMEDNSHKRVALFENEQGEEMYKSIFIKNTERLKIIQFDEGLLYNDII</sequence>
<feature type="chain" id="PRO_5046957948" evidence="1">
    <location>
        <begin position="19"/>
        <end position="111"/>
    </location>
</feature>
<proteinExistence type="predicted"/>
<organism evidence="2 3">
    <name type="scientific">Halobacillus shinanisalinarum</name>
    <dbReference type="NCBI Taxonomy" id="2932258"/>
    <lineage>
        <taxon>Bacteria</taxon>
        <taxon>Bacillati</taxon>
        <taxon>Bacillota</taxon>
        <taxon>Bacilli</taxon>
        <taxon>Bacillales</taxon>
        <taxon>Bacillaceae</taxon>
        <taxon>Halobacillus</taxon>
    </lineage>
</organism>
<accession>A0ABY4GWK4</accession>